<gene>
    <name evidence="3" type="ORF">TSAR_003236</name>
</gene>
<feature type="region of interest" description="Disordered" evidence="1">
    <location>
        <begin position="231"/>
        <end position="323"/>
    </location>
</feature>
<feature type="region of interest" description="Disordered" evidence="1">
    <location>
        <begin position="70"/>
        <end position="108"/>
    </location>
</feature>
<accession>A0A232EPG7</accession>
<dbReference type="Proteomes" id="UP000215335">
    <property type="component" value="Unassembled WGS sequence"/>
</dbReference>
<dbReference type="InterPro" id="IPR045323">
    <property type="entry name" value="CCDC34"/>
</dbReference>
<dbReference type="PANTHER" id="PTHR23247">
    <property type="entry name" value="NY-REN-41 ANTIGEN L15 -RELATED"/>
    <property type="match status" value="1"/>
</dbReference>
<sequence length="323" mass="38245">MLELGSGDSNAISSDFSELSLERRQITESTVYEGSRVLAASSTPETTTSSMERRCRLFDENDDERYTCVTDNEEEPQESHLHQHRKSPTAMHEMEASNSWSTASLSSGRHRLNGVPLLRQISYEDWAREKRLKLLNRREEERRAEERKREAEEREAREREARERRDNESYLGWLERKRREQTLKRQLLDKELELQHRLHELENKAKSAKDVCLKDWCRKKDELIKSYEKEELVRKKKAEEEKERRLQESSKAYEKWREKSRNTPKPATQGLLPHQKAKPAFTNPTPWQPLLEKVSDDSDNSNPVTTSRVVKKNQRSKRTSVRR</sequence>
<dbReference type="OrthoDB" id="7701297at2759"/>
<feature type="compositionally biased region" description="Low complexity" evidence="1">
    <location>
        <begin position="97"/>
        <end position="107"/>
    </location>
</feature>
<feature type="compositionally biased region" description="Basic residues" evidence="1">
    <location>
        <begin position="309"/>
        <end position="323"/>
    </location>
</feature>
<evidence type="ECO:0000256" key="1">
    <source>
        <dbReference type="SAM" id="MobiDB-lite"/>
    </source>
</evidence>
<dbReference type="Pfam" id="PF13904">
    <property type="entry name" value="CCDC34"/>
    <property type="match status" value="1"/>
</dbReference>
<evidence type="ECO:0000259" key="2">
    <source>
        <dbReference type="Pfam" id="PF13904"/>
    </source>
</evidence>
<dbReference type="STRING" id="543379.A0A232EPG7"/>
<dbReference type="AlphaFoldDB" id="A0A232EPG7"/>
<protein>
    <recommendedName>
        <fullName evidence="2">Coiled-coil domain-containing protein</fullName>
    </recommendedName>
</protein>
<evidence type="ECO:0000313" key="4">
    <source>
        <dbReference type="Proteomes" id="UP000215335"/>
    </source>
</evidence>
<organism evidence="3 4">
    <name type="scientific">Trichomalopsis sarcophagae</name>
    <dbReference type="NCBI Taxonomy" id="543379"/>
    <lineage>
        <taxon>Eukaryota</taxon>
        <taxon>Metazoa</taxon>
        <taxon>Ecdysozoa</taxon>
        <taxon>Arthropoda</taxon>
        <taxon>Hexapoda</taxon>
        <taxon>Insecta</taxon>
        <taxon>Pterygota</taxon>
        <taxon>Neoptera</taxon>
        <taxon>Endopterygota</taxon>
        <taxon>Hymenoptera</taxon>
        <taxon>Apocrita</taxon>
        <taxon>Proctotrupomorpha</taxon>
        <taxon>Chalcidoidea</taxon>
        <taxon>Pteromalidae</taxon>
        <taxon>Pteromalinae</taxon>
        <taxon>Trichomalopsis</taxon>
    </lineage>
</organism>
<evidence type="ECO:0000313" key="3">
    <source>
        <dbReference type="EMBL" id="OXU20244.1"/>
    </source>
</evidence>
<dbReference type="InterPro" id="IPR025259">
    <property type="entry name" value="CCDC34/181"/>
</dbReference>
<dbReference type="PANTHER" id="PTHR23247:SF2">
    <property type="entry name" value="COILED-COIL DOMAIN-CONTAINING PROTEIN 34"/>
    <property type="match status" value="1"/>
</dbReference>
<name>A0A232EPG7_9HYME</name>
<comment type="caution">
    <text evidence="3">The sequence shown here is derived from an EMBL/GenBank/DDBJ whole genome shotgun (WGS) entry which is preliminary data.</text>
</comment>
<feature type="region of interest" description="Disordered" evidence="1">
    <location>
        <begin position="139"/>
        <end position="167"/>
    </location>
</feature>
<keyword evidence="4" id="KW-1185">Reference proteome</keyword>
<dbReference type="EMBL" id="NNAY01002946">
    <property type="protein sequence ID" value="OXU20244.1"/>
    <property type="molecule type" value="Genomic_DNA"/>
</dbReference>
<reference evidence="3 4" key="1">
    <citation type="journal article" date="2017" name="Curr. Biol.">
        <title>The Evolution of Venom by Co-option of Single-Copy Genes.</title>
        <authorList>
            <person name="Martinson E.O."/>
            <person name="Mrinalini"/>
            <person name="Kelkar Y.D."/>
            <person name="Chang C.H."/>
            <person name="Werren J.H."/>
        </authorList>
    </citation>
    <scope>NUCLEOTIDE SEQUENCE [LARGE SCALE GENOMIC DNA]</scope>
    <source>
        <strain evidence="3 4">Alberta</strain>
        <tissue evidence="3">Whole body</tissue>
    </source>
</reference>
<feature type="compositionally biased region" description="Basic and acidic residues" evidence="1">
    <location>
        <begin position="231"/>
        <end position="261"/>
    </location>
</feature>
<proteinExistence type="predicted"/>
<feature type="domain" description="Coiled-coil" evidence="2">
    <location>
        <begin position="121"/>
        <end position="287"/>
    </location>
</feature>